<feature type="compositionally biased region" description="Polar residues" evidence="1">
    <location>
        <begin position="72"/>
        <end position="84"/>
    </location>
</feature>
<feature type="compositionally biased region" description="Basic and acidic residues" evidence="1">
    <location>
        <begin position="432"/>
        <end position="443"/>
    </location>
</feature>
<dbReference type="OMA" id="SLIRIMY"/>
<proteinExistence type="predicted"/>
<feature type="region of interest" description="Disordered" evidence="1">
    <location>
        <begin position="425"/>
        <end position="446"/>
    </location>
</feature>
<feature type="region of interest" description="Disordered" evidence="1">
    <location>
        <begin position="1235"/>
        <end position="1254"/>
    </location>
</feature>
<dbReference type="GeneID" id="25251103"/>
<feature type="compositionally biased region" description="Polar residues" evidence="1">
    <location>
        <begin position="98"/>
        <end position="114"/>
    </location>
</feature>
<feature type="region of interest" description="Disordered" evidence="1">
    <location>
        <begin position="1137"/>
        <end position="1163"/>
    </location>
</feature>
<feature type="compositionally biased region" description="Polar residues" evidence="1">
    <location>
        <begin position="714"/>
        <end position="724"/>
    </location>
</feature>
<feature type="compositionally biased region" description="Low complexity" evidence="1">
    <location>
        <begin position="1270"/>
        <end position="1281"/>
    </location>
</feature>
<reference evidence="2" key="2">
    <citation type="submission" date="2013-10" db="EMBL/GenBank/DDBJ databases">
        <authorList>
            <person name="Aslett M."/>
        </authorList>
    </citation>
    <scope>NUCLEOTIDE SEQUENCE [LARGE SCALE GENOMIC DNA]</scope>
    <source>
        <strain evidence="2">Houghton</strain>
    </source>
</reference>
<dbReference type="Proteomes" id="UP000030747">
    <property type="component" value="Unassembled WGS sequence"/>
</dbReference>
<evidence type="ECO:0000313" key="3">
    <source>
        <dbReference type="Proteomes" id="UP000030747"/>
    </source>
</evidence>
<feature type="region of interest" description="Disordered" evidence="1">
    <location>
        <begin position="1270"/>
        <end position="1310"/>
    </location>
</feature>
<dbReference type="VEuPathDB" id="ToxoDB:ETH_00009535"/>
<feature type="region of interest" description="Disordered" evidence="1">
    <location>
        <begin position="1"/>
        <end position="154"/>
    </location>
</feature>
<feature type="region of interest" description="Disordered" evidence="1">
    <location>
        <begin position="164"/>
        <end position="183"/>
    </location>
</feature>
<feature type="compositionally biased region" description="Basic and acidic residues" evidence="1">
    <location>
        <begin position="1193"/>
        <end position="1206"/>
    </location>
</feature>
<feature type="compositionally biased region" description="Polar residues" evidence="1">
    <location>
        <begin position="1211"/>
        <end position="1228"/>
    </location>
</feature>
<organism evidence="2 3">
    <name type="scientific">Eimeria tenella</name>
    <name type="common">Coccidian parasite</name>
    <dbReference type="NCBI Taxonomy" id="5802"/>
    <lineage>
        <taxon>Eukaryota</taxon>
        <taxon>Sar</taxon>
        <taxon>Alveolata</taxon>
        <taxon>Apicomplexa</taxon>
        <taxon>Conoidasida</taxon>
        <taxon>Coccidia</taxon>
        <taxon>Eucoccidiorida</taxon>
        <taxon>Eimeriorina</taxon>
        <taxon>Eimeriidae</taxon>
        <taxon>Eimeria</taxon>
    </lineage>
</organism>
<accession>U6KJW9</accession>
<evidence type="ECO:0000256" key="1">
    <source>
        <dbReference type="SAM" id="MobiDB-lite"/>
    </source>
</evidence>
<feature type="compositionally biased region" description="Low complexity" evidence="1">
    <location>
        <begin position="50"/>
        <end position="71"/>
    </location>
</feature>
<reference evidence="2" key="1">
    <citation type="submission" date="2013-10" db="EMBL/GenBank/DDBJ databases">
        <title>Genomic analysis of the causative agents of coccidiosis in chickens.</title>
        <authorList>
            <person name="Reid A.J."/>
            <person name="Blake D."/>
            <person name="Billington K."/>
            <person name="Browne H."/>
            <person name="Dunn M."/>
            <person name="Hung S."/>
            <person name="Kawahara F."/>
            <person name="Miranda-Saavedra D."/>
            <person name="Mourier T."/>
            <person name="Nagra H."/>
            <person name="Otto T.D."/>
            <person name="Rawlings N."/>
            <person name="Sanchez A."/>
            <person name="Sanders M."/>
            <person name="Subramaniam C."/>
            <person name="Tay Y."/>
            <person name="Dear P."/>
            <person name="Doerig C."/>
            <person name="Gruber A."/>
            <person name="Parkinson J."/>
            <person name="Shirley M."/>
            <person name="Wan K.L."/>
            <person name="Berriman M."/>
            <person name="Tomley F."/>
            <person name="Pain A."/>
        </authorList>
    </citation>
    <scope>NUCLEOTIDE SEQUENCE [LARGE SCALE GENOMIC DNA]</scope>
    <source>
        <strain evidence="2">Houghton</strain>
    </source>
</reference>
<evidence type="ECO:0000313" key="2">
    <source>
        <dbReference type="EMBL" id="CDJ38224.1"/>
    </source>
</evidence>
<sequence>MNCEEPNLKAASEESLLLQGPPGVGSSEEDVEQTEKNDADYRGRNDAPASSDSTSEGSSSCRARSRTSCFSLPTTNKPSQQLSLSPPGHGESLLGRHNANTTQREGPDSSLSSDDSQRPLPSLKIPSESSTKGIRCPSELSANDTSPPCSSSAHLSPSLSVVASAVHPGGTGSTSVGSSGGRSWIPMQQRLQTVSIGGGSSAGTPGCLVPAVFLGPNSQAPALSANNAVGWSALSGSVGHCLSTCSFAANQYLPSALTPGGSFATLGSYSQQHKQNQQQSLYLKQQPSCLSTARPKGDVAVIISALRRHLRSLIRIMYNWQPTTGGTQTSSAAEETTEQKKTEALLYSHGEPRECVDPVPQNEMHNPSDCCLGGLIHTAQGDHKEGSSSVSIHEDELSFKSTCQAATAITAGKEVAGLNKSTASDVTLSTTPHDERTHCHDDSSETTSCPTASTRCRIVAGISAMGTEVPPLPPLGSVDGASEGWEGQRFFHEEHLDACSLSELREYLLIFSSFLCLPLPEVSKQEPPALQHVRLQLLLLRNSQQQRIQQIRQARPILQRWLPLLHSTTSGGSADDDETCLSSSVGTAVPAVESRFHSMASGSTLPSMPFSSSSLSFLYSFASPSIPHLDADVSSLSTLSMHGDQTANLGASTTGEDSHFLSLPCCLMLRFLDVPVFAFCFTTGECADATAPIEARSSEFPSSSVDAFSVDGPPSTSSNISNTEAPPIITDCSIPSPAAMAFVTAVTNEEPTCEPLHPSSKEKTSLSWNSECGCAPRGLAAPATGLRWSSGTTVGIRLQGLIGGGSLGLGSSISLPEGAAGVIQRATEITANGGLSSSGRGGIGALSGGAATSTVPSSPHLEWICDATSNAVSNSPPGTSLPSYILFNNGQSPSSVSSVPFARSCTNSRRAASGCSTTSPAELGLVISAEGFGQGRTQRGNVQVTFSPQMGAWVVCCARGLLQQSRAFSVATLGFEGAKKTAQQYATHWPPGGAFNLARTSSQEFVLPKSVSETTVKDFSASRVARLSRRAMELPYVHGVRFEAANFAWVAQMRGEARRFLVKKHGFVKSRLCAIEKIETWRAALSPEALASELKAEQDVLAMVPNICPDDTDPETLQAVEESLRVKFQRSTMMARPNLHASPQIGFKRQRNPCSDVEREEPRQTVAHDLATEQLLLHQQVLTTQHLLSQPESLHDRSRQHEELTHHLHAQPSQQQLAENSQHQLMTQQHLLRSVTPPLNDNRTGDDTQQHQQQQQALFAFHGFRTRSQQQQQMLSQQFSSPVSLVPAPRPQQQVVDANSQMSSASAELK</sequence>
<dbReference type="EMBL" id="HG673821">
    <property type="protein sequence ID" value="CDJ38224.1"/>
    <property type="molecule type" value="Genomic_DNA"/>
</dbReference>
<dbReference type="OrthoDB" id="346650at2759"/>
<gene>
    <name evidence="2" type="ORF">ETH_00009535</name>
</gene>
<feature type="compositionally biased region" description="Polar residues" evidence="1">
    <location>
        <begin position="1291"/>
        <end position="1310"/>
    </location>
</feature>
<dbReference type="VEuPathDB" id="ToxoDB:ETH2_1309900"/>
<name>U6KJW9_EIMTE</name>
<keyword evidence="3" id="KW-1185">Reference proteome</keyword>
<protein>
    <submittedName>
        <fullName evidence="2">Uncharacterized protein</fullName>
    </submittedName>
</protein>
<feature type="compositionally biased region" description="Basic and acidic residues" evidence="1">
    <location>
        <begin position="33"/>
        <end position="45"/>
    </location>
</feature>
<dbReference type="RefSeq" id="XP_013229062.1">
    <property type="nucleotide sequence ID" value="XM_013373608.1"/>
</dbReference>
<feature type="region of interest" description="Disordered" evidence="1">
    <location>
        <begin position="1190"/>
        <end position="1228"/>
    </location>
</feature>
<feature type="region of interest" description="Disordered" evidence="1">
    <location>
        <begin position="704"/>
        <end position="724"/>
    </location>
</feature>